<evidence type="ECO:0000313" key="20">
    <source>
        <dbReference type="Proteomes" id="UP001431783"/>
    </source>
</evidence>
<feature type="transmembrane region" description="Helical" evidence="17">
    <location>
        <begin position="320"/>
        <end position="337"/>
    </location>
</feature>
<keyword evidence="8 17" id="KW-0812">Transmembrane</keyword>
<evidence type="ECO:0000256" key="9">
    <source>
        <dbReference type="ARBA" id="ARBA00022737"/>
    </source>
</evidence>
<feature type="transmembrane region" description="Helical" evidence="17">
    <location>
        <begin position="227"/>
        <end position="247"/>
    </location>
</feature>
<feature type="transmembrane region" description="Helical" evidence="17">
    <location>
        <begin position="65"/>
        <end position="86"/>
    </location>
</feature>
<evidence type="ECO:0000256" key="17">
    <source>
        <dbReference type="SAM" id="Phobius"/>
    </source>
</evidence>
<feature type="transmembrane region" description="Helical" evidence="17">
    <location>
        <begin position="146"/>
        <end position="167"/>
    </location>
</feature>
<evidence type="ECO:0000256" key="10">
    <source>
        <dbReference type="ARBA" id="ARBA00022803"/>
    </source>
</evidence>
<dbReference type="InterPro" id="IPR052943">
    <property type="entry name" value="TMTC_O-mannosyl-trnsfr"/>
</dbReference>
<keyword evidence="20" id="KW-1185">Reference proteome</keyword>
<evidence type="ECO:0000256" key="5">
    <source>
        <dbReference type="ARBA" id="ARBA00007882"/>
    </source>
</evidence>
<evidence type="ECO:0000256" key="14">
    <source>
        <dbReference type="ARBA" id="ARBA00045085"/>
    </source>
</evidence>
<dbReference type="Proteomes" id="UP001431783">
    <property type="component" value="Unassembled WGS sequence"/>
</dbReference>
<evidence type="ECO:0000256" key="8">
    <source>
        <dbReference type="ARBA" id="ARBA00022692"/>
    </source>
</evidence>
<evidence type="ECO:0000256" key="1">
    <source>
        <dbReference type="ARBA" id="ARBA00003582"/>
    </source>
</evidence>
<evidence type="ECO:0000256" key="6">
    <source>
        <dbReference type="ARBA" id="ARBA00012839"/>
    </source>
</evidence>
<reference evidence="19 20" key="1">
    <citation type="submission" date="2023-03" db="EMBL/GenBank/DDBJ databases">
        <title>Genome insight into feeding habits of ladybird beetles.</title>
        <authorList>
            <person name="Li H.-S."/>
            <person name="Huang Y.-H."/>
            <person name="Pang H."/>
        </authorList>
    </citation>
    <scope>NUCLEOTIDE SEQUENCE [LARGE SCALE GENOMIC DNA]</scope>
    <source>
        <strain evidence="19">SYSU_2023b</strain>
        <tissue evidence="19">Whole body</tissue>
    </source>
</reference>
<protein>
    <recommendedName>
        <fullName evidence="6">dolichyl-phosphate-mannose--protein mannosyltransferase</fullName>
        <ecNumber evidence="6">2.4.1.109</ecNumber>
    </recommendedName>
</protein>
<feature type="repeat" description="TPR" evidence="16">
    <location>
        <begin position="425"/>
        <end position="458"/>
    </location>
</feature>
<feature type="transmembrane region" description="Helical" evidence="17">
    <location>
        <begin position="98"/>
        <end position="121"/>
    </location>
</feature>
<dbReference type="Pfam" id="PF08409">
    <property type="entry name" value="TMTC_DUF1736"/>
    <property type="match status" value="1"/>
</dbReference>
<feature type="non-terminal residue" evidence="19">
    <location>
        <position position="1"/>
    </location>
</feature>
<dbReference type="PANTHER" id="PTHR44809:SF1">
    <property type="entry name" value="PROTEIN O-MANNOSYL-TRANSFERASE TMTC1"/>
    <property type="match status" value="1"/>
</dbReference>
<dbReference type="EC" id="2.4.1.109" evidence="6"/>
<evidence type="ECO:0000256" key="11">
    <source>
        <dbReference type="ARBA" id="ARBA00022824"/>
    </source>
</evidence>
<keyword evidence="9" id="KW-0677">Repeat</keyword>
<evidence type="ECO:0000256" key="15">
    <source>
        <dbReference type="ARBA" id="ARBA00045102"/>
    </source>
</evidence>
<dbReference type="SMART" id="SM00028">
    <property type="entry name" value="TPR"/>
    <property type="match status" value="3"/>
</dbReference>
<organism evidence="19 20">
    <name type="scientific">Henosepilachna vigintioctopunctata</name>
    <dbReference type="NCBI Taxonomy" id="420089"/>
    <lineage>
        <taxon>Eukaryota</taxon>
        <taxon>Metazoa</taxon>
        <taxon>Ecdysozoa</taxon>
        <taxon>Arthropoda</taxon>
        <taxon>Hexapoda</taxon>
        <taxon>Insecta</taxon>
        <taxon>Pterygota</taxon>
        <taxon>Neoptera</taxon>
        <taxon>Endopterygota</taxon>
        <taxon>Coleoptera</taxon>
        <taxon>Polyphaga</taxon>
        <taxon>Cucujiformia</taxon>
        <taxon>Coccinelloidea</taxon>
        <taxon>Coccinellidae</taxon>
        <taxon>Epilachninae</taxon>
        <taxon>Epilachnini</taxon>
        <taxon>Henosepilachna</taxon>
    </lineage>
</organism>
<comment type="caution">
    <text evidence="19">The sequence shown here is derived from an EMBL/GenBank/DDBJ whole genome shotgun (WGS) entry which is preliminary data.</text>
</comment>
<dbReference type="EMBL" id="JARQZJ010000032">
    <property type="protein sequence ID" value="KAK9874622.1"/>
    <property type="molecule type" value="Genomic_DNA"/>
</dbReference>
<evidence type="ECO:0000259" key="18">
    <source>
        <dbReference type="Pfam" id="PF08409"/>
    </source>
</evidence>
<dbReference type="InterPro" id="IPR013618">
    <property type="entry name" value="TMTC_DUF1736"/>
</dbReference>
<feature type="transmembrane region" description="Helical" evidence="17">
    <location>
        <begin position="13"/>
        <end position="35"/>
    </location>
</feature>
<comment type="catalytic activity">
    <reaction evidence="15">
        <text>a di-trans,poly-cis-dolichyl beta-D-mannosyl phosphate + L-seryl-[protein] = 3-O-(alpha-D-mannosyl)-L-seryl-[protein] + a di-trans,poly-cis-dolichyl phosphate + H(+)</text>
        <dbReference type="Rhea" id="RHEA:17377"/>
        <dbReference type="Rhea" id="RHEA-COMP:9863"/>
        <dbReference type="Rhea" id="RHEA-COMP:13546"/>
        <dbReference type="Rhea" id="RHEA-COMP:19498"/>
        <dbReference type="Rhea" id="RHEA-COMP:19501"/>
        <dbReference type="ChEBI" id="CHEBI:15378"/>
        <dbReference type="ChEBI" id="CHEBI:29999"/>
        <dbReference type="ChEBI" id="CHEBI:57683"/>
        <dbReference type="ChEBI" id="CHEBI:58211"/>
        <dbReference type="ChEBI" id="CHEBI:137321"/>
        <dbReference type="EC" id="2.4.1.109"/>
    </reaction>
</comment>
<comment type="subcellular location">
    <subcellularLocation>
        <location evidence="3">Endoplasmic reticulum</location>
    </subcellularLocation>
    <subcellularLocation>
        <location evidence="2">Membrane</location>
        <topology evidence="2">Multi-pass membrane protein</topology>
    </subcellularLocation>
</comment>
<keyword evidence="12 17" id="KW-1133">Transmembrane helix</keyword>
<dbReference type="PANTHER" id="PTHR44809">
    <property type="match status" value="1"/>
</dbReference>
<keyword evidence="11" id="KW-0256">Endoplasmic reticulum</keyword>
<dbReference type="AlphaFoldDB" id="A0AAW1U2V3"/>
<evidence type="ECO:0000256" key="2">
    <source>
        <dbReference type="ARBA" id="ARBA00004141"/>
    </source>
</evidence>
<evidence type="ECO:0000256" key="16">
    <source>
        <dbReference type="PROSITE-ProRule" id="PRU00339"/>
    </source>
</evidence>
<dbReference type="Pfam" id="PF13181">
    <property type="entry name" value="TPR_8"/>
    <property type="match status" value="1"/>
</dbReference>
<evidence type="ECO:0000256" key="12">
    <source>
        <dbReference type="ARBA" id="ARBA00022989"/>
    </source>
</evidence>
<comment type="function">
    <text evidence="1">Transfers mannosyl residues to the hydroxyl group of serine or threonine residues.</text>
</comment>
<feature type="domain" description="DUF1736" evidence="18">
    <location>
        <begin position="170"/>
        <end position="241"/>
    </location>
</feature>
<proteinExistence type="inferred from homology"/>
<keyword evidence="10 16" id="KW-0802">TPR repeat</keyword>
<sequence>FRLNYCFFGLQPFWYHVTNVILHSLVSVLFVRVALRIAGIRPPFATLAGLLFALHPIHSEAVTGIVGRADVLACAFFLVSLLAYHGNSTNEHFIWKSVVFGALSMMSKETGITVFLVNLTFDFYKNYSHIRRTTVEMRWNRETRQFASRAIRVLISLAVLLAVRLSLLQGSLPKFSQQDNPAAFHSSLYVRVLTFCYLAAFNWWLLLCPATLSHDWQMGSVPLITSIYDTRNVITCLFFILSLFLLMKSISDFDGQRHLPVTLGIALMVFPFLPATNIFVTVGFVVAERVLYIPSLGCILLVIYGLQMLWTVYSKHRQTILCFVILLLTTSCLRTIIRNRDWRSRESLLRAGLMTLPHNAKMHYNYANFLRDSARPELAKTHYHIALKLWPTYASAHNNLGTLVSNEQEAEEHFLAAIKYSADHLNAHYNLGQLYRKSNRTSKSEVMLKKCISIDPRFSQAYLELARLHEPGDMRVGKLLKQVMELNNRDPYYGTLYAHWLVQKGNTKAASKMYMAVLRRASSYQEAILKIFQILRRDGQKSRLFQIITRWQTILRRRRGDSNFNPHVYLKGWQLKKELNYKARVYENCTTNLFRAECLTTSSTPNDPDKWSHLRKHRTNNSVKISFPSRHCKPEESRIQKRQLTPLLVHHLLDSV</sequence>
<dbReference type="InterPro" id="IPR011990">
    <property type="entry name" value="TPR-like_helical_dom_sf"/>
</dbReference>
<gene>
    <name evidence="19" type="ORF">WA026_005451</name>
</gene>
<dbReference type="InterPro" id="IPR019734">
    <property type="entry name" value="TPR_rpt"/>
</dbReference>
<comment type="catalytic activity">
    <reaction evidence="14">
        <text>a di-trans,poly-cis-dolichyl beta-D-mannosyl phosphate + L-threonyl-[protein] = 3-O-(alpha-D-mannosyl)-L-threonyl-[protein] + a di-trans,poly-cis-dolichyl phosphate + H(+)</text>
        <dbReference type="Rhea" id="RHEA:53396"/>
        <dbReference type="Rhea" id="RHEA-COMP:11060"/>
        <dbReference type="Rhea" id="RHEA-COMP:13547"/>
        <dbReference type="Rhea" id="RHEA-COMP:19498"/>
        <dbReference type="Rhea" id="RHEA-COMP:19501"/>
        <dbReference type="ChEBI" id="CHEBI:15378"/>
        <dbReference type="ChEBI" id="CHEBI:30013"/>
        <dbReference type="ChEBI" id="CHEBI:57683"/>
        <dbReference type="ChEBI" id="CHEBI:58211"/>
        <dbReference type="ChEBI" id="CHEBI:137323"/>
        <dbReference type="EC" id="2.4.1.109"/>
    </reaction>
</comment>
<feature type="transmembrane region" description="Helical" evidence="17">
    <location>
        <begin position="259"/>
        <end position="285"/>
    </location>
</feature>
<dbReference type="GO" id="GO:0016020">
    <property type="term" value="C:membrane"/>
    <property type="evidence" value="ECO:0007669"/>
    <property type="project" value="UniProtKB-SubCell"/>
</dbReference>
<feature type="transmembrane region" description="Helical" evidence="17">
    <location>
        <begin position="291"/>
        <end position="313"/>
    </location>
</feature>
<accession>A0AAW1U2V3</accession>
<dbReference type="SUPFAM" id="SSF48452">
    <property type="entry name" value="TPR-like"/>
    <property type="match status" value="1"/>
</dbReference>
<dbReference type="Gene3D" id="1.25.40.10">
    <property type="entry name" value="Tetratricopeptide repeat domain"/>
    <property type="match status" value="1"/>
</dbReference>
<comment type="similarity">
    <text evidence="5">Belongs to the TMTC family.</text>
</comment>
<keyword evidence="7" id="KW-0808">Transferase</keyword>
<dbReference type="GO" id="GO:0005783">
    <property type="term" value="C:endoplasmic reticulum"/>
    <property type="evidence" value="ECO:0007669"/>
    <property type="project" value="UniProtKB-SubCell"/>
</dbReference>
<evidence type="ECO:0000256" key="13">
    <source>
        <dbReference type="ARBA" id="ARBA00023136"/>
    </source>
</evidence>
<feature type="transmembrane region" description="Helical" evidence="17">
    <location>
        <begin position="188"/>
        <end position="207"/>
    </location>
</feature>
<evidence type="ECO:0000256" key="4">
    <source>
        <dbReference type="ARBA" id="ARBA00004922"/>
    </source>
</evidence>
<name>A0AAW1U2V3_9CUCU</name>
<evidence type="ECO:0000313" key="19">
    <source>
        <dbReference type="EMBL" id="KAK9874622.1"/>
    </source>
</evidence>
<dbReference type="PROSITE" id="PS50005">
    <property type="entry name" value="TPR"/>
    <property type="match status" value="1"/>
</dbReference>
<evidence type="ECO:0000256" key="3">
    <source>
        <dbReference type="ARBA" id="ARBA00004240"/>
    </source>
</evidence>
<evidence type="ECO:0000256" key="7">
    <source>
        <dbReference type="ARBA" id="ARBA00022679"/>
    </source>
</evidence>
<comment type="pathway">
    <text evidence="4">Protein modification; protein glycosylation.</text>
</comment>
<dbReference type="GO" id="GO:0004169">
    <property type="term" value="F:dolichyl-phosphate-mannose-protein mannosyltransferase activity"/>
    <property type="evidence" value="ECO:0007669"/>
    <property type="project" value="UniProtKB-EC"/>
</dbReference>
<keyword evidence="13 17" id="KW-0472">Membrane</keyword>